<evidence type="ECO:0000256" key="4">
    <source>
        <dbReference type="ARBA" id="ARBA00022833"/>
    </source>
</evidence>
<keyword evidence="6" id="KW-0472">Membrane</keyword>
<comment type="subcellular location">
    <subcellularLocation>
        <location evidence="1">Nucleus</location>
    </subcellularLocation>
</comment>
<protein>
    <submittedName>
        <fullName evidence="7">Uncharacterized protein</fullName>
    </submittedName>
</protein>
<keyword evidence="3" id="KW-0863">Zinc-finger</keyword>
<feature type="non-terminal residue" evidence="7">
    <location>
        <position position="1"/>
    </location>
</feature>
<name>M2QZE9_CERS8</name>
<keyword evidence="6" id="KW-1133">Transmembrane helix</keyword>
<keyword evidence="6" id="KW-0812">Transmembrane</keyword>
<dbReference type="SUPFAM" id="SSF53098">
    <property type="entry name" value="Ribonuclease H-like"/>
    <property type="match status" value="1"/>
</dbReference>
<dbReference type="EMBL" id="KB445796">
    <property type="protein sequence ID" value="EMD37570.1"/>
    <property type="molecule type" value="Genomic_DNA"/>
</dbReference>
<evidence type="ECO:0000256" key="6">
    <source>
        <dbReference type="SAM" id="Phobius"/>
    </source>
</evidence>
<dbReference type="OrthoDB" id="2751120at2759"/>
<organism evidence="7 8">
    <name type="scientific">Ceriporiopsis subvermispora (strain B)</name>
    <name type="common">White-rot fungus</name>
    <name type="synonym">Gelatoporia subvermispora</name>
    <dbReference type="NCBI Taxonomy" id="914234"/>
    <lineage>
        <taxon>Eukaryota</taxon>
        <taxon>Fungi</taxon>
        <taxon>Dikarya</taxon>
        <taxon>Basidiomycota</taxon>
        <taxon>Agaricomycotina</taxon>
        <taxon>Agaricomycetes</taxon>
        <taxon>Polyporales</taxon>
        <taxon>Gelatoporiaceae</taxon>
        <taxon>Gelatoporia</taxon>
    </lineage>
</organism>
<evidence type="ECO:0000256" key="2">
    <source>
        <dbReference type="ARBA" id="ARBA00022723"/>
    </source>
</evidence>
<dbReference type="AlphaFoldDB" id="M2QZE9"/>
<keyword evidence="4" id="KW-0862">Zinc</keyword>
<reference evidence="7 8" key="1">
    <citation type="journal article" date="2012" name="Proc. Natl. Acad. Sci. U.S.A.">
        <title>Comparative genomics of Ceriporiopsis subvermispora and Phanerochaete chrysosporium provide insight into selective ligninolysis.</title>
        <authorList>
            <person name="Fernandez-Fueyo E."/>
            <person name="Ruiz-Duenas F.J."/>
            <person name="Ferreira P."/>
            <person name="Floudas D."/>
            <person name="Hibbett D.S."/>
            <person name="Canessa P."/>
            <person name="Larrondo L.F."/>
            <person name="James T.Y."/>
            <person name="Seelenfreund D."/>
            <person name="Lobos S."/>
            <person name="Polanco R."/>
            <person name="Tello M."/>
            <person name="Honda Y."/>
            <person name="Watanabe T."/>
            <person name="Watanabe T."/>
            <person name="Ryu J.S."/>
            <person name="Kubicek C.P."/>
            <person name="Schmoll M."/>
            <person name="Gaskell J."/>
            <person name="Hammel K.E."/>
            <person name="St John F.J."/>
            <person name="Vanden Wymelenberg A."/>
            <person name="Sabat G."/>
            <person name="Splinter BonDurant S."/>
            <person name="Syed K."/>
            <person name="Yadav J.S."/>
            <person name="Doddapaneni H."/>
            <person name="Subramanian V."/>
            <person name="Lavin J.L."/>
            <person name="Oguiza J.A."/>
            <person name="Perez G."/>
            <person name="Pisabarro A.G."/>
            <person name="Ramirez L."/>
            <person name="Santoyo F."/>
            <person name="Master E."/>
            <person name="Coutinho P.M."/>
            <person name="Henrissat B."/>
            <person name="Lombard V."/>
            <person name="Magnuson J.K."/>
            <person name="Kuees U."/>
            <person name="Hori C."/>
            <person name="Igarashi K."/>
            <person name="Samejima M."/>
            <person name="Held B.W."/>
            <person name="Barry K.W."/>
            <person name="LaButti K.M."/>
            <person name="Lapidus A."/>
            <person name="Lindquist E.A."/>
            <person name="Lucas S.M."/>
            <person name="Riley R."/>
            <person name="Salamov A.A."/>
            <person name="Hoffmeister D."/>
            <person name="Schwenk D."/>
            <person name="Hadar Y."/>
            <person name="Yarden O."/>
            <person name="de Vries R.P."/>
            <person name="Wiebenga A."/>
            <person name="Stenlid J."/>
            <person name="Eastwood D."/>
            <person name="Grigoriev I.V."/>
            <person name="Berka R.M."/>
            <person name="Blanchette R.A."/>
            <person name="Kersten P."/>
            <person name="Martinez A.T."/>
            <person name="Vicuna R."/>
            <person name="Cullen D."/>
        </authorList>
    </citation>
    <scope>NUCLEOTIDE SEQUENCE [LARGE SCALE GENOMIC DNA]</scope>
    <source>
        <strain evidence="7 8">B</strain>
    </source>
</reference>
<dbReference type="GO" id="GO:0008270">
    <property type="term" value="F:zinc ion binding"/>
    <property type="evidence" value="ECO:0007669"/>
    <property type="project" value="UniProtKB-KW"/>
</dbReference>
<dbReference type="STRING" id="914234.M2QZE9"/>
<proteinExistence type="predicted"/>
<dbReference type="Proteomes" id="UP000016930">
    <property type="component" value="Unassembled WGS sequence"/>
</dbReference>
<gene>
    <name evidence="7" type="ORF">CERSUDRAFT_49675</name>
</gene>
<evidence type="ECO:0000313" key="8">
    <source>
        <dbReference type="Proteomes" id="UP000016930"/>
    </source>
</evidence>
<evidence type="ECO:0000256" key="3">
    <source>
        <dbReference type="ARBA" id="ARBA00022771"/>
    </source>
</evidence>
<dbReference type="InterPro" id="IPR012337">
    <property type="entry name" value="RNaseH-like_sf"/>
</dbReference>
<dbReference type="HOGENOM" id="CLU_099691_1_0_1"/>
<evidence type="ECO:0000313" key="7">
    <source>
        <dbReference type="EMBL" id="EMD37570.1"/>
    </source>
</evidence>
<sequence length="146" mass="17053">LRKLSYAIINSPTLLLPAWFVILSVEGLKRRKMPRDVSTHWNSTYKMLQFTMEYRKAVDSITMDRTHNLRKFELSNGDWEIVQQLCSIFNDATFFFSRDVPNLPVVVPAMDYIDRHLSNNSLDTTYLPCVRAALALGKELLKKYYD</sequence>
<dbReference type="InterPro" id="IPR052035">
    <property type="entry name" value="ZnF_BED_domain_contain"/>
</dbReference>
<dbReference type="PANTHER" id="PTHR46481">
    <property type="entry name" value="ZINC FINGER BED DOMAIN-CONTAINING PROTEIN 4"/>
    <property type="match status" value="1"/>
</dbReference>
<evidence type="ECO:0000256" key="5">
    <source>
        <dbReference type="ARBA" id="ARBA00023242"/>
    </source>
</evidence>
<dbReference type="PANTHER" id="PTHR46481:SF10">
    <property type="entry name" value="ZINC FINGER BED DOMAIN-CONTAINING PROTEIN 39"/>
    <property type="match status" value="1"/>
</dbReference>
<accession>M2QZE9</accession>
<evidence type="ECO:0000256" key="1">
    <source>
        <dbReference type="ARBA" id="ARBA00004123"/>
    </source>
</evidence>
<feature type="transmembrane region" description="Helical" evidence="6">
    <location>
        <begin position="6"/>
        <end position="25"/>
    </location>
</feature>
<dbReference type="GO" id="GO:0005634">
    <property type="term" value="C:nucleus"/>
    <property type="evidence" value="ECO:0007669"/>
    <property type="project" value="UniProtKB-SubCell"/>
</dbReference>
<keyword evidence="5" id="KW-0539">Nucleus</keyword>
<keyword evidence="8" id="KW-1185">Reference proteome</keyword>
<keyword evidence="2" id="KW-0479">Metal-binding</keyword>